<name>A0ABD3WEP4_SINWO</name>
<evidence type="ECO:0000256" key="6">
    <source>
        <dbReference type="SAM" id="MobiDB-lite"/>
    </source>
</evidence>
<feature type="region of interest" description="Disordered" evidence="6">
    <location>
        <begin position="18"/>
        <end position="44"/>
    </location>
</feature>
<dbReference type="PANTHER" id="PTHR12644">
    <property type="entry name" value="ARP2/3 COMPLEX 16 KD SUBUNIT P16-ARC"/>
    <property type="match status" value="1"/>
</dbReference>
<dbReference type="InterPro" id="IPR036743">
    <property type="entry name" value="ARPC5_sf"/>
</dbReference>
<dbReference type="FunFam" id="1.25.40.190:FF:000004">
    <property type="entry name" value="Actin-related protein 2/3 complex subunit 5"/>
    <property type="match status" value="1"/>
</dbReference>
<comment type="caution">
    <text evidence="7">The sequence shown here is derived from an EMBL/GenBank/DDBJ whole genome shotgun (WGS) entry which is preliminary data.</text>
</comment>
<reference evidence="7 8" key="1">
    <citation type="submission" date="2024-11" db="EMBL/GenBank/DDBJ databases">
        <title>Chromosome-level genome assembly of the freshwater bivalve Anodonta woodiana.</title>
        <authorList>
            <person name="Chen X."/>
        </authorList>
    </citation>
    <scope>NUCLEOTIDE SEQUENCE [LARGE SCALE GENOMIC DNA]</scope>
    <source>
        <strain evidence="7">MN2024</strain>
        <tissue evidence="7">Gills</tissue>
    </source>
</reference>
<dbReference type="Pfam" id="PF04699">
    <property type="entry name" value="P16-Arc"/>
    <property type="match status" value="1"/>
</dbReference>
<gene>
    <name evidence="7" type="ORF">ACJMK2_040318</name>
</gene>
<evidence type="ECO:0000313" key="8">
    <source>
        <dbReference type="Proteomes" id="UP001634394"/>
    </source>
</evidence>
<comment type="function">
    <text evidence="5">Functions as component of the Arp2/3 complex which is involved in regulation of actin polymerization and together with an activating nucleation-promoting factor (NPF) mediates the formation of branched actin networks. Arp2/3 complex plays a critical role in the control of cell morphogenesis via the modulation of cell polarity development.</text>
</comment>
<evidence type="ECO:0000256" key="4">
    <source>
        <dbReference type="ARBA" id="ARBA00023212"/>
    </source>
</evidence>
<dbReference type="GO" id="GO:0005856">
    <property type="term" value="C:cytoskeleton"/>
    <property type="evidence" value="ECO:0007669"/>
    <property type="project" value="UniProtKB-SubCell"/>
</dbReference>
<evidence type="ECO:0000256" key="3">
    <source>
        <dbReference type="ARBA" id="ARBA00022490"/>
    </source>
</evidence>
<evidence type="ECO:0000256" key="1">
    <source>
        <dbReference type="ARBA" id="ARBA00004245"/>
    </source>
</evidence>
<dbReference type="InterPro" id="IPR006789">
    <property type="entry name" value="ARPC5"/>
</dbReference>
<keyword evidence="8" id="KW-1185">Reference proteome</keyword>
<dbReference type="EMBL" id="JBJQND010000007">
    <property type="protein sequence ID" value="KAL3872389.1"/>
    <property type="molecule type" value="Genomic_DNA"/>
</dbReference>
<dbReference type="AlphaFoldDB" id="A0ABD3WEP4"/>
<evidence type="ECO:0000256" key="2">
    <source>
        <dbReference type="ARBA" id="ARBA00006084"/>
    </source>
</evidence>
<evidence type="ECO:0000313" key="7">
    <source>
        <dbReference type="EMBL" id="KAL3872389.1"/>
    </source>
</evidence>
<comment type="similarity">
    <text evidence="2 5">Belongs to the ARPC5 family.</text>
</comment>
<protein>
    <recommendedName>
        <fullName evidence="5">Actin-related protein 2/3 complex subunit 5</fullName>
    </recommendedName>
</protein>
<dbReference type="SUPFAM" id="SSF69103">
    <property type="entry name" value="Arp2/3 complex 16 kDa subunit ARPC5"/>
    <property type="match status" value="1"/>
</dbReference>
<keyword evidence="3" id="KW-0963">Cytoplasm</keyword>
<dbReference type="Proteomes" id="UP001634394">
    <property type="component" value="Unassembled WGS sequence"/>
</dbReference>
<feature type="compositionally biased region" description="Acidic residues" evidence="6">
    <location>
        <begin position="18"/>
        <end position="34"/>
    </location>
</feature>
<proteinExistence type="inferred from homology"/>
<organism evidence="7 8">
    <name type="scientific">Sinanodonta woodiana</name>
    <name type="common">Chinese pond mussel</name>
    <name type="synonym">Anodonta woodiana</name>
    <dbReference type="NCBI Taxonomy" id="1069815"/>
    <lineage>
        <taxon>Eukaryota</taxon>
        <taxon>Metazoa</taxon>
        <taxon>Spiralia</taxon>
        <taxon>Lophotrochozoa</taxon>
        <taxon>Mollusca</taxon>
        <taxon>Bivalvia</taxon>
        <taxon>Autobranchia</taxon>
        <taxon>Heteroconchia</taxon>
        <taxon>Palaeoheterodonta</taxon>
        <taxon>Unionida</taxon>
        <taxon>Unionoidea</taxon>
        <taxon>Unionidae</taxon>
        <taxon>Unioninae</taxon>
        <taxon>Sinanodonta</taxon>
    </lineage>
</organism>
<dbReference type="PIRSF" id="PIRSF039096">
    <property type="entry name" value="p16-ARC"/>
    <property type="match status" value="1"/>
</dbReference>
<keyword evidence="4 5" id="KW-0206">Cytoskeleton</keyword>
<comment type="subcellular location">
    <subcellularLocation>
        <location evidence="1">Cytoplasm</location>
        <location evidence="1">Cytoskeleton</location>
    </subcellularLocation>
</comment>
<sequence>MAKNTGASKFRKVDVDQYDEEIYVEDPEQQEEGDQGPSESEVNTFIAQGKNAEALGVILKNAPLGTKNQAVKDRAVQLAIRVLTTFKSSEIDPALKSLDSKSLDTLMKYIYKGFEFPTENSSAALLTWHEKTFAIGGLGTIVRVLTDRKRV</sequence>
<dbReference type="Gene3D" id="1.25.40.190">
    <property type="entry name" value="Actin-related protein 2/3 complex subunit 5"/>
    <property type="match status" value="1"/>
</dbReference>
<accession>A0ABD3WEP4</accession>
<evidence type="ECO:0000256" key="5">
    <source>
        <dbReference type="RuleBase" id="RU004301"/>
    </source>
</evidence>